<gene>
    <name evidence="1" type="ORF">EXIGLDRAFT_772025</name>
</gene>
<dbReference type="OrthoDB" id="4951845at2759"/>
<proteinExistence type="predicted"/>
<organism evidence="1 2">
    <name type="scientific">Exidia glandulosa HHB12029</name>
    <dbReference type="NCBI Taxonomy" id="1314781"/>
    <lineage>
        <taxon>Eukaryota</taxon>
        <taxon>Fungi</taxon>
        <taxon>Dikarya</taxon>
        <taxon>Basidiomycota</taxon>
        <taxon>Agaricomycotina</taxon>
        <taxon>Agaricomycetes</taxon>
        <taxon>Auriculariales</taxon>
        <taxon>Exidiaceae</taxon>
        <taxon>Exidia</taxon>
    </lineage>
</organism>
<dbReference type="InParanoid" id="A0A165FKR5"/>
<protein>
    <submittedName>
        <fullName evidence="1">Uncharacterized protein</fullName>
    </submittedName>
</protein>
<name>A0A165FKR5_EXIGL</name>
<reference evidence="1 2" key="1">
    <citation type="journal article" date="2016" name="Mol. Biol. Evol.">
        <title>Comparative Genomics of Early-Diverging Mushroom-Forming Fungi Provides Insights into the Origins of Lignocellulose Decay Capabilities.</title>
        <authorList>
            <person name="Nagy L.G."/>
            <person name="Riley R."/>
            <person name="Tritt A."/>
            <person name="Adam C."/>
            <person name="Daum C."/>
            <person name="Floudas D."/>
            <person name="Sun H."/>
            <person name="Yadav J.S."/>
            <person name="Pangilinan J."/>
            <person name="Larsson K.H."/>
            <person name="Matsuura K."/>
            <person name="Barry K."/>
            <person name="Labutti K."/>
            <person name="Kuo R."/>
            <person name="Ohm R.A."/>
            <person name="Bhattacharya S.S."/>
            <person name="Shirouzu T."/>
            <person name="Yoshinaga Y."/>
            <person name="Martin F.M."/>
            <person name="Grigoriev I.V."/>
            <person name="Hibbett D.S."/>
        </authorList>
    </citation>
    <scope>NUCLEOTIDE SEQUENCE [LARGE SCALE GENOMIC DNA]</scope>
    <source>
        <strain evidence="1 2">HHB12029</strain>
    </source>
</reference>
<evidence type="ECO:0000313" key="1">
    <source>
        <dbReference type="EMBL" id="KZV89154.1"/>
    </source>
</evidence>
<dbReference type="Proteomes" id="UP000077266">
    <property type="component" value="Unassembled WGS sequence"/>
</dbReference>
<sequence>MSSSSSPVITFYGIASKPGVGPWAPNAWKTRLCPPYKRPPYKTTFPAYPAHDGAVRSSTLKIAYDLDAQYPRLIPPGTRALQLIFIR</sequence>
<keyword evidence="2" id="KW-1185">Reference proteome</keyword>
<dbReference type="AlphaFoldDB" id="A0A165FKR5"/>
<evidence type="ECO:0000313" key="2">
    <source>
        <dbReference type="Proteomes" id="UP000077266"/>
    </source>
</evidence>
<dbReference type="Gene3D" id="3.40.30.10">
    <property type="entry name" value="Glutaredoxin"/>
    <property type="match status" value="1"/>
</dbReference>
<accession>A0A165FKR5</accession>
<dbReference type="EMBL" id="KV426080">
    <property type="protein sequence ID" value="KZV89154.1"/>
    <property type="molecule type" value="Genomic_DNA"/>
</dbReference>